<dbReference type="Pfam" id="PF06839">
    <property type="entry name" value="Zn_ribbon_GRF"/>
    <property type="match status" value="1"/>
</dbReference>
<evidence type="ECO:0000313" key="8">
    <source>
        <dbReference type="EMBL" id="KAG5557682.1"/>
    </source>
</evidence>
<evidence type="ECO:0000256" key="1">
    <source>
        <dbReference type="ARBA" id="ARBA00022723"/>
    </source>
</evidence>
<keyword evidence="6" id="KW-1133">Transmembrane helix</keyword>
<evidence type="ECO:0000313" key="9">
    <source>
        <dbReference type="Proteomes" id="UP000823749"/>
    </source>
</evidence>
<dbReference type="EMBL" id="JACTNZ010000003">
    <property type="protein sequence ID" value="KAG5557682.1"/>
    <property type="molecule type" value="Genomic_DNA"/>
</dbReference>
<evidence type="ECO:0000256" key="5">
    <source>
        <dbReference type="SAM" id="Coils"/>
    </source>
</evidence>
<dbReference type="PANTHER" id="PTHR33248">
    <property type="entry name" value="ZINC ION-BINDING PROTEIN"/>
    <property type="match status" value="1"/>
</dbReference>
<keyword evidence="5" id="KW-0175">Coiled coil</keyword>
<protein>
    <recommendedName>
        <fullName evidence="7">GRF-type domain-containing protein</fullName>
    </recommendedName>
</protein>
<sequence length="171" mass="19489">MPINSSSSTSYHSSPNPSVMCLCGIRAPLRTSNSEDNPGRRFFGCINYKEYNGCTYFDWFDPPTCARGMDYGRKMVKKNLALEAQIAELKKTNEAHIAELKKSNESLIEKIEELLTINEEQKHEMEGQRVVIEALMKKSTVHEANWNKMKIALLVLFLVVICMWVKPNDAV</sequence>
<evidence type="ECO:0000256" key="2">
    <source>
        <dbReference type="ARBA" id="ARBA00022771"/>
    </source>
</evidence>
<keyword evidence="6" id="KW-0812">Transmembrane</keyword>
<feature type="transmembrane region" description="Helical" evidence="6">
    <location>
        <begin position="151"/>
        <end position="167"/>
    </location>
</feature>
<organism evidence="8 9">
    <name type="scientific">Rhododendron griersonianum</name>
    <dbReference type="NCBI Taxonomy" id="479676"/>
    <lineage>
        <taxon>Eukaryota</taxon>
        <taxon>Viridiplantae</taxon>
        <taxon>Streptophyta</taxon>
        <taxon>Embryophyta</taxon>
        <taxon>Tracheophyta</taxon>
        <taxon>Spermatophyta</taxon>
        <taxon>Magnoliopsida</taxon>
        <taxon>eudicotyledons</taxon>
        <taxon>Gunneridae</taxon>
        <taxon>Pentapetalae</taxon>
        <taxon>asterids</taxon>
        <taxon>Ericales</taxon>
        <taxon>Ericaceae</taxon>
        <taxon>Ericoideae</taxon>
        <taxon>Rhodoreae</taxon>
        <taxon>Rhododendron</taxon>
    </lineage>
</organism>
<keyword evidence="2 4" id="KW-0863">Zinc-finger</keyword>
<accession>A0AAV6L148</accession>
<keyword evidence="1" id="KW-0479">Metal-binding</keyword>
<reference evidence="8" key="1">
    <citation type="submission" date="2020-08" db="EMBL/GenBank/DDBJ databases">
        <title>Plant Genome Project.</title>
        <authorList>
            <person name="Zhang R.-G."/>
        </authorList>
    </citation>
    <scope>NUCLEOTIDE SEQUENCE</scope>
    <source>
        <strain evidence="8">WSP0</strain>
        <tissue evidence="8">Leaf</tissue>
    </source>
</reference>
<proteinExistence type="predicted"/>
<gene>
    <name evidence="8" type="ORF">RHGRI_007807</name>
</gene>
<keyword evidence="3" id="KW-0862">Zinc</keyword>
<dbReference type="Proteomes" id="UP000823749">
    <property type="component" value="Chromosome 3"/>
</dbReference>
<dbReference type="PROSITE" id="PS51999">
    <property type="entry name" value="ZF_GRF"/>
    <property type="match status" value="1"/>
</dbReference>
<comment type="caution">
    <text evidence="8">The sequence shown here is derived from an EMBL/GenBank/DDBJ whole genome shotgun (WGS) entry which is preliminary data.</text>
</comment>
<feature type="domain" description="GRF-type" evidence="7">
    <location>
        <begin position="21"/>
        <end position="63"/>
    </location>
</feature>
<name>A0AAV6L148_9ERIC</name>
<evidence type="ECO:0000259" key="7">
    <source>
        <dbReference type="PROSITE" id="PS51999"/>
    </source>
</evidence>
<feature type="coiled-coil region" evidence="5">
    <location>
        <begin position="79"/>
        <end position="128"/>
    </location>
</feature>
<evidence type="ECO:0000256" key="4">
    <source>
        <dbReference type="PROSITE-ProRule" id="PRU01343"/>
    </source>
</evidence>
<dbReference type="AlphaFoldDB" id="A0AAV6L148"/>
<dbReference type="GO" id="GO:0008270">
    <property type="term" value="F:zinc ion binding"/>
    <property type="evidence" value="ECO:0007669"/>
    <property type="project" value="UniProtKB-KW"/>
</dbReference>
<keyword evidence="9" id="KW-1185">Reference proteome</keyword>
<keyword evidence="6" id="KW-0472">Membrane</keyword>
<dbReference type="InterPro" id="IPR010666">
    <property type="entry name" value="Znf_GRF"/>
</dbReference>
<evidence type="ECO:0000256" key="6">
    <source>
        <dbReference type="SAM" id="Phobius"/>
    </source>
</evidence>
<evidence type="ECO:0000256" key="3">
    <source>
        <dbReference type="ARBA" id="ARBA00022833"/>
    </source>
</evidence>